<keyword evidence="2" id="KW-1185">Reference proteome</keyword>
<evidence type="ECO:0000313" key="2">
    <source>
        <dbReference type="Proteomes" id="UP001139089"/>
    </source>
</evidence>
<dbReference type="Proteomes" id="UP001139089">
    <property type="component" value="Unassembled WGS sequence"/>
</dbReference>
<sequence length="83" mass="8929">MRISSFEYDRGYAAVEAARQTGFTFDVTLNGAPVAAAVMADEEEGTVEFCRLNEAGEIYLTAEEHAYVNTAYGAVVVTKRAAA</sequence>
<dbReference type="AlphaFoldDB" id="A0A9X1SZT7"/>
<dbReference type="EMBL" id="JAJOZR010000004">
    <property type="protein sequence ID" value="MCD7108761.1"/>
    <property type="molecule type" value="Genomic_DNA"/>
</dbReference>
<organism evidence="1 2">
    <name type="scientific">Rhizobium quercicola</name>
    <dbReference type="NCBI Taxonomy" id="2901226"/>
    <lineage>
        <taxon>Bacteria</taxon>
        <taxon>Pseudomonadati</taxon>
        <taxon>Pseudomonadota</taxon>
        <taxon>Alphaproteobacteria</taxon>
        <taxon>Hyphomicrobiales</taxon>
        <taxon>Rhizobiaceae</taxon>
        <taxon>Rhizobium/Agrobacterium group</taxon>
        <taxon>Rhizobium</taxon>
    </lineage>
</organism>
<evidence type="ECO:0000313" key="1">
    <source>
        <dbReference type="EMBL" id="MCD7108761.1"/>
    </source>
</evidence>
<gene>
    <name evidence="1" type="ORF">LRX75_06865</name>
</gene>
<proteinExistence type="predicted"/>
<name>A0A9X1SZT7_9HYPH</name>
<reference evidence="1" key="1">
    <citation type="submission" date="2021-12" db="EMBL/GenBank/DDBJ databases">
        <authorList>
            <person name="Li Y."/>
        </authorList>
    </citation>
    <scope>NUCLEOTIDE SEQUENCE</scope>
    <source>
        <strain evidence="1">DKSPLA3</strain>
    </source>
</reference>
<protein>
    <submittedName>
        <fullName evidence="1">Uncharacterized protein</fullName>
    </submittedName>
</protein>
<comment type="caution">
    <text evidence="1">The sequence shown here is derived from an EMBL/GenBank/DDBJ whole genome shotgun (WGS) entry which is preliminary data.</text>
</comment>
<dbReference type="RefSeq" id="WP_231813022.1">
    <property type="nucleotide sequence ID" value="NZ_JAJOZR010000004.1"/>
</dbReference>
<accession>A0A9X1SZT7</accession>